<evidence type="ECO:0000313" key="1">
    <source>
        <dbReference type="EMBL" id="KAH3716224.1"/>
    </source>
</evidence>
<proteinExistence type="predicted"/>
<gene>
    <name evidence="1" type="ORF">DPMN_058943</name>
</gene>
<accession>A0A9D4HG20</accession>
<reference evidence="1" key="2">
    <citation type="submission" date="2020-11" db="EMBL/GenBank/DDBJ databases">
        <authorList>
            <person name="McCartney M.A."/>
            <person name="Auch B."/>
            <person name="Kono T."/>
            <person name="Mallez S."/>
            <person name="Becker A."/>
            <person name="Gohl D.M."/>
            <person name="Silverstein K.A.T."/>
            <person name="Koren S."/>
            <person name="Bechman K.B."/>
            <person name="Herman A."/>
            <person name="Abrahante J.E."/>
            <person name="Garbe J."/>
        </authorList>
    </citation>
    <scope>NUCLEOTIDE SEQUENCE</scope>
    <source>
        <strain evidence="1">Duluth1</strain>
        <tissue evidence="1">Whole animal</tissue>
    </source>
</reference>
<protein>
    <submittedName>
        <fullName evidence="1">Uncharacterized protein</fullName>
    </submittedName>
</protein>
<reference evidence="1" key="1">
    <citation type="journal article" date="2019" name="bioRxiv">
        <title>The Genome of the Zebra Mussel, Dreissena polymorpha: A Resource for Invasive Species Research.</title>
        <authorList>
            <person name="McCartney M.A."/>
            <person name="Auch B."/>
            <person name="Kono T."/>
            <person name="Mallez S."/>
            <person name="Zhang Y."/>
            <person name="Obille A."/>
            <person name="Becker A."/>
            <person name="Abrahante J.E."/>
            <person name="Garbe J."/>
            <person name="Badalamenti J.P."/>
            <person name="Herman A."/>
            <person name="Mangelson H."/>
            <person name="Liachko I."/>
            <person name="Sullivan S."/>
            <person name="Sone E.D."/>
            <person name="Koren S."/>
            <person name="Silverstein K.A.T."/>
            <person name="Beckman K.B."/>
            <person name="Gohl D.M."/>
        </authorList>
    </citation>
    <scope>NUCLEOTIDE SEQUENCE</scope>
    <source>
        <strain evidence="1">Duluth1</strain>
        <tissue evidence="1">Whole animal</tissue>
    </source>
</reference>
<sequence length="56" mass="6051">MPANSTVVDNSLCIFGILEKAKSNGITDDIAMNLCKQMEADVDICKIDRSHKAGKP</sequence>
<comment type="caution">
    <text evidence="1">The sequence shown here is derived from an EMBL/GenBank/DDBJ whole genome shotgun (WGS) entry which is preliminary data.</text>
</comment>
<evidence type="ECO:0000313" key="2">
    <source>
        <dbReference type="Proteomes" id="UP000828390"/>
    </source>
</evidence>
<name>A0A9D4HG20_DREPO</name>
<dbReference type="Proteomes" id="UP000828390">
    <property type="component" value="Unassembled WGS sequence"/>
</dbReference>
<keyword evidence="2" id="KW-1185">Reference proteome</keyword>
<dbReference type="AlphaFoldDB" id="A0A9D4HG20"/>
<dbReference type="EMBL" id="JAIWYP010000013">
    <property type="protein sequence ID" value="KAH3716224.1"/>
    <property type="molecule type" value="Genomic_DNA"/>
</dbReference>
<organism evidence="1 2">
    <name type="scientific">Dreissena polymorpha</name>
    <name type="common">Zebra mussel</name>
    <name type="synonym">Mytilus polymorpha</name>
    <dbReference type="NCBI Taxonomy" id="45954"/>
    <lineage>
        <taxon>Eukaryota</taxon>
        <taxon>Metazoa</taxon>
        <taxon>Spiralia</taxon>
        <taxon>Lophotrochozoa</taxon>
        <taxon>Mollusca</taxon>
        <taxon>Bivalvia</taxon>
        <taxon>Autobranchia</taxon>
        <taxon>Heteroconchia</taxon>
        <taxon>Euheterodonta</taxon>
        <taxon>Imparidentia</taxon>
        <taxon>Neoheterodontei</taxon>
        <taxon>Myida</taxon>
        <taxon>Dreissenoidea</taxon>
        <taxon>Dreissenidae</taxon>
        <taxon>Dreissena</taxon>
    </lineage>
</organism>